<gene>
    <name evidence="1" type="ORF">IPV69_05915</name>
</gene>
<dbReference type="Gene3D" id="2.60.120.1110">
    <property type="match status" value="1"/>
</dbReference>
<keyword evidence="2" id="KW-1185">Reference proteome</keyword>
<dbReference type="KEGG" id="hbs:IPV69_05915"/>
<protein>
    <submittedName>
        <fullName evidence="1">Uncharacterized protein</fullName>
    </submittedName>
</protein>
<dbReference type="EMBL" id="CP063458">
    <property type="protein sequence ID" value="QOV90895.1"/>
    <property type="molecule type" value="Genomic_DNA"/>
</dbReference>
<reference evidence="1 2" key="1">
    <citation type="submission" date="2020-10" db="EMBL/GenBank/DDBJ databases">
        <title>Wide distribution of Phycisphaera-like planctomycetes from WD2101 soil group in peatlands and genome analysis of the first cultivated representative.</title>
        <authorList>
            <person name="Dedysh S.N."/>
            <person name="Beletsky A.V."/>
            <person name="Ivanova A."/>
            <person name="Kulichevskaya I.S."/>
            <person name="Suzina N.E."/>
            <person name="Philippov D.A."/>
            <person name="Rakitin A.L."/>
            <person name="Mardanov A.V."/>
            <person name="Ravin N.V."/>
        </authorList>
    </citation>
    <scope>NUCLEOTIDE SEQUENCE [LARGE SCALE GENOMIC DNA]</scope>
    <source>
        <strain evidence="1 2">M1803</strain>
    </source>
</reference>
<dbReference type="Proteomes" id="UP000593765">
    <property type="component" value="Chromosome"/>
</dbReference>
<proteinExistence type="predicted"/>
<accession>A0A7M2WZJ5</accession>
<name>A0A7M2WZJ5_9BACT</name>
<organism evidence="1 2">
    <name type="scientific">Humisphaera borealis</name>
    <dbReference type="NCBI Taxonomy" id="2807512"/>
    <lineage>
        <taxon>Bacteria</taxon>
        <taxon>Pseudomonadati</taxon>
        <taxon>Planctomycetota</taxon>
        <taxon>Phycisphaerae</taxon>
        <taxon>Tepidisphaerales</taxon>
        <taxon>Tepidisphaeraceae</taxon>
        <taxon>Humisphaera</taxon>
    </lineage>
</organism>
<dbReference type="AlphaFoldDB" id="A0A7M2WZJ5"/>
<evidence type="ECO:0000313" key="2">
    <source>
        <dbReference type="Proteomes" id="UP000593765"/>
    </source>
</evidence>
<evidence type="ECO:0000313" key="1">
    <source>
        <dbReference type="EMBL" id="QOV90895.1"/>
    </source>
</evidence>
<sequence length="156" mass="16060">MNHLTTLGLPLLGLAALVAVVLFSLVATQFMAEPSVIGPQDANLMLQASVTKTATFNSTALDLGQGFAPGGAGKPMSANVFVSSMDTDDGNETYTFALQDSADNATFVARGSVAVTAAGTGVIGAVIKQRYVRLVLTTTGTTPSITYLAYLQPQSL</sequence>
<dbReference type="RefSeq" id="WP_206293999.1">
    <property type="nucleotide sequence ID" value="NZ_CP063458.1"/>
</dbReference>